<organism evidence="1">
    <name type="scientific">Triticum urartu</name>
    <name type="common">Red wild einkorn</name>
    <name type="synonym">Crithodium urartu</name>
    <dbReference type="NCBI Taxonomy" id="4572"/>
    <lineage>
        <taxon>Eukaryota</taxon>
        <taxon>Viridiplantae</taxon>
        <taxon>Streptophyta</taxon>
        <taxon>Embryophyta</taxon>
        <taxon>Tracheophyta</taxon>
        <taxon>Spermatophyta</taxon>
        <taxon>Magnoliopsida</taxon>
        <taxon>Liliopsida</taxon>
        <taxon>Poales</taxon>
        <taxon>Poaceae</taxon>
        <taxon>BOP clade</taxon>
        <taxon>Pooideae</taxon>
        <taxon>Triticodae</taxon>
        <taxon>Triticeae</taxon>
        <taxon>Triticinae</taxon>
        <taxon>Triticum</taxon>
    </lineage>
</organism>
<sequence>MGSRFVNLLARSCNGGPRHFSLHCLNPASLFHPARSRPAVRAVHRRPADAPLPPPSLSFDWPCRKDEWAWMNFMAFGLDRENLLAVDQIGRSFLYNHDSRLLRTGMPKMRRPISDPISVAVGDSLYVMSGNPGRPPRHGVNPGRLPGQGCFQALLHTRLPGSRAEDWCWYSLQPPPLFADDDNGVDRSSRFEIGAYAVVDDSQIWISTSGAGTYSYDIASGAWSKLGNWALPFRGRAEYIPEHNLWLGFTPDDLQLCTADLTASCELRPPVLHDVWADMNRPEDWTLTDASIVPLGSGHVCVARFFDTCPEESIEDVYGDALEKTETFAVLEGVKLLKAGWAQLRMVKHKSERYVFGHDLVIPL</sequence>
<dbReference type="Pfam" id="PF07893">
    <property type="entry name" value="DUF1668"/>
    <property type="match status" value="1"/>
</dbReference>
<dbReference type="PANTHER" id="PTHR33085">
    <property type="entry name" value="OS12G0113100 PROTEIN-RELATED"/>
    <property type="match status" value="1"/>
</dbReference>
<dbReference type="AlphaFoldDB" id="M7ZFT8"/>
<accession>M7ZFT8</accession>
<evidence type="ECO:0000313" key="1">
    <source>
        <dbReference type="EMBL" id="EMS46959.1"/>
    </source>
</evidence>
<dbReference type="PANTHER" id="PTHR33085:SF140">
    <property type="entry name" value="F-BOX ASSOCIATED DOMAIN-CONTAINING PROTEIN"/>
    <property type="match status" value="1"/>
</dbReference>
<dbReference type="InterPro" id="IPR012871">
    <property type="entry name" value="DUF1668_ORYSA"/>
</dbReference>
<proteinExistence type="predicted"/>
<protein>
    <submittedName>
        <fullName evidence="1">Uncharacterized protein</fullName>
    </submittedName>
</protein>
<dbReference type="STRING" id="4572.M7ZFT8"/>
<name>M7ZFT8_TRIUA</name>
<dbReference type="EMBL" id="KD267503">
    <property type="protein sequence ID" value="EMS46959.1"/>
    <property type="molecule type" value="Genomic_DNA"/>
</dbReference>
<dbReference type="OMA" id="NFMAFGL"/>
<gene>
    <name evidence="1" type="ORF">TRIUR3_07209</name>
</gene>
<reference evidence="1" key="1">
    <citation type="journal article" date="2013" name="Nature">
        <title>Draft genome of the wheat A-genome progenitor Triticum urartu.</title>
        <authorList>
            <person name="Ling H.Q."/>
            <person name="Zhao S."/>
            <person name="Liu D."/>
            <person name="Wang J."/>
            <person name="Sun H."/>
            <person name="Zhang C."/>
            <person name="Fan H."/>
            <person name="Li D."/>
            <person name="Dong L."/>
            <person name="Tao Y."/>
            <person name="Gao C."/>
            <person name="Wu H."/>
            <person name="Li Y."/>
            <person name="Cui Y."/>
            <person name="Guo X."/>
            <person name="Zheng S."/>
            <person name="Wang B."/>
            <person name="Yu K."/>
            <person name="Liang Q."/>
            <person name="Yang W."/>
            <person name="Lou X."/>
            <person name="Chen J."/>
            <person name="Feng M."/>
            <person name="Jian J."/>
            <person name="Zhang X."/>
            <person name="Luo G."/>
            <person name="Jiang Y."/>
            <person name="Liu J."/>
            <person name="Wang Z."/>
            <person name="Sha Y."/>
            <person name="Zhang B."/>
            <person name="Wu H."/>
            <person name="Tang D."/>
            <person name="Shen Q."/>
            <person name="Xue P."/>
            <person name="Zou S."/>
            <person name="Wang X."/>
            <person name="Liu X."/>
            <person name="Wang F."/>
            <person name="Yang Y."/>
            <person name="An X."/>
            <person name="Dong Z."/>
            <person name="Zhang K."/>
            <person name="Zhang X."/>
            <person name="Luo M.C."/>
            <person name="Dvorak J."/>
            <person name="Tong Y."/>
            <person name="Wang J."/>
            <person name="Yang H."/>
            <person name="Li Z."/>
            <person name="Wang D."/>
            <person name="Zhang A."/>
            <person name="Wang J."/>
        </authorList>
    </citation>
    <scope>NUCLEOTIDE SEQUENCE</scope>
</reference>